<dbReference type="InterPro" id="IPR001245">
    <property type="entry name" value="Ser-Thr/Tyr_kinase_cat_dom"/>
</dbReference>
<feature type="domain" description="Ig-like" evidence="24">
    <location>
        <begin position="251"/>
        <end position="367"/>
    </location>
</feature>
<dbReference type="EC" id="2.7.10.1" evidence="2"/>
<evidence type="ECO:0000313" key="26">
    <source>
        <dbReference type="EnsemblMetazoa" id="PHUM006460-PA"/>
    </source>
</evidence>
<organism>
    <name type="scientific">Pediculus humanus subsp. corporis</name>
    <name type="common">Body louse</name>
    <dbReference type="NCBI Taxonomy" id="121224"/>
    <lineage>
        <taxon>Eukaryota</taxon>
        <taxon>Metazoa</taxon>
        <taxon>Ecdysozoa</taxon>
        <taxon>Arthropoda</taxon>
        <taxon>Hexapoda</taxon>
        <taxon>Insecta</taxon>
        <taxon>Pterygota</taxon>
        <taxon>Neoptera</taxon>
        <taxon>Paraneoptera</taxon>
        <taxon>Psocodea</taxon>
        <taxon>Troctomorpha</taxon>
        <taxon>Phthiraptera</taxon>
        <taxon>Anoplura</taxon>
        <taxon>Pediculidae</taxon>
        <taxon>Pediculus</taxon>
    </lineage>
</organism>
<evidence type="ECO:0000256" key="6">
    <source>
        <dbReference type="ARBA" id="ARBA00022692"/>
    </source>
</evidence>
<dbReference type="OrthoDB" id="3256376at2759"/>
<dbReference type="PROSITE" id="PS00107">
    <property type="entry name" value="PROTEIN_KINASE_ATP"/>
    <property type="match status" value="1"/>
</dbReference>
<evidence type="ECO:0000259" key="24">
    <source>
        <dbReference type="PROSITE" id="PS50835"/>
    </source>
</evidence>
<keyword evidence="13" id="KW-1015">Disulfide bond</keyword>
<keyword evidence="14 25" id="KW-0675">Receptor</keyword>
<dbReference type="CDD" id="cd00096">
    <property type="entry name" value="Ig"/>
    <property type="match status" value="1"/>
</dbReference>
<feature type="binding site" evidence="19">
    <location>
        <position position="1097"/>
    </location>
    <ligand>
        <name>ATP</name>
        <dbReference type="ChEBI" id="CHEBI:30616"/>
    </ligand>
</feature>
<dbReference type="FunFam" id="3.30.200.20:FF:000384">
    <property type="entry name" value="Receptor protein-tyrosine kinase"/>
    <property type="match status" value="1"/>
</dbReference>
<dbReference type="PANTHER" id="PTHR24416:SF600">
    <property type="entry name" value="PDGF- AND VEGF-RECEPTOR RELATED, ISOFORM J"/>
    <property type="match status" value="1"/>
</dbReference>
<dbReference type="SMART" id="SM00408">
    <property type="entry name" value="IGc2"/>
    <property type="match status" value="4"/>
</dbReference>
<dbReference type="SMART" id="SM00409">
    <property type="entry name" value="IG"/>
    <property type="match status" value="7"/>
</dbReference>
<dbReference type="PIRSF" id="PIRSF000615">
    <property type="entry name" value="TyrPK_CSF1-R"/>
    <property type="match status" value="1"/>
</dbReference>
<evidence type="ECO:0000256" key="20">
    <source>
        <dbReference type="PIRSR" id="PIRSR000615-3"/>
    </source>
</evidence>
<dbReference type="FunFam" id="1.10.510.10:FF:000373">
    <property type="entry name" value="Receptor protein-tyrosine kinase"/>
    <property type="match status" value="1"/>
</dbReference>
<evidence type="ECO:0000256" key="10">
    <source>
        <dbReference type="ARBA" id="ARBA00022989"/>
    </source>
</evidence>
<evidence type="ECO:0000256" key="4">
    <source>
        <dbReference type="ARBA" id="ARBA00022553"/>
    </source>
</evidence>
<evidence type="ECO:0000256" key="15">
    <source>
        <dbReference type="ARBA" id="ARBA00023180"/>
    </source>
</evidence>
<evidence type="ECO:0000256" key="1">
    <source>
        <dbReference type="ARBA" id="ARBA00004251"/>
    </source>
</evidence>
<name>E0V999_PEDHC</name>
<evidence type="ECO:0000256" key="16">
    <source>
        <dbReference type="ARBA" id="ARBA00023319"/>
    </source>
</evidence>
<reference evidence="26" key="3">
    <citation type="submission" date="2021-02" db="UniProtKB">
        <authorList>
            <consortium name="EnsemblMetazoa"/>
        </authorList>
    </citation>
    <scope>IDENTIFICATION</scope>
    <source>
        <strain evidence="26">USDA</strain>
    </source>
</reference>
<dbReference type="RefSeq" id="XP_002422693.1">
    <property type="nucleotide sequence ID" value="XM_002422648.1"/>
</dbReference>
<dbReference type="PROSITE" id="PS00109">
    <property type="entry name" value="PROTEIN_KINASE_TYR"/>
    <property type="match status" value="1"/>
</dbReference>
<dbReference type="InterPro" id="IPR000719">
    <property type="entry name" value="Prot_kinase_dom"/>
</dbReference>
<keyword evidence="6 22" id="KW-0812">Transmembrane</keyword>
<keyword evidence="3" id="KW-1003">Cell membrane</keyword>
<dbReference type="InterPro" id="IPR003598">
    <property type="entry name" value="Ig_sub2"/>
</dbReference>
<comment type="subcellular location">
    <subcellularLocation>
        <location evidence="1">Cell membrane</location>
        <topology evidence="1">Single-pass type I membrane protein</topology>
    </subcellularLocation>
</comment>
<evidence type="ECO:0000256" key="3">
    <source>
        <dbReference type="ARBA" id="ARBA00022475"/>
    </source>
</evidence>
<evidence type="ECO:0000256" key="22">
    <source>
        <dbReference type="SAM" id="Phobius"/>
    </source>
</evidence>
<dbReference type="InterPro" id="IPR003599">
    <property type="entry name" value="Ig_sub"/>
</dbReference>
<feature type="binding site" evidence="19">
    <location>
        <position position="902"/>
    </location>
    <ligand>
        <name>ATP</name>
        <dbReference type="ChEBI" id="CHEBI:30616"/>
    </ligand>
</feature>
<reference evidence="25" key="2">
    <citation type="submission" date="2007-04" db="EMBL/GenBank/DDBJ databases">
        <title>The genome of the human body louse.</title>
        <authorList>
            <consortium name="The Human Body Louse Genome Consortium"/>
            <person name="Kirkness E."/>
            <person name="Walenz B."/>
            <person name="Hass B."/>
            <person name="Bruggner R."/>
            <person name="Strausberg R."/>
        </authorList>
    </citation>
    <scope>NUCLEOTIDE SEQUENCE</scope>
    <source>
        <strain evidence="25">USDA</strain>
    </source>
</reference>
<feature type="binding site" evidence="20">
    <location>
        <position position="1098"/>
    </location>
    <ligand>
        <name>Mg(2+)</name>
        <dbReference type="ChEBI" id="CHEBI:18420"/>
    </ligand>
</feature>
<dbReference type="GO" id="GO:0005524">
    <property type="term" value="F:ATP binding"/>
    <property type="evidence" value="ECO:0007669"/>
    <property type="project" value="UniProtKB-UniRule"/>
</dbReference>
<evidence type="ECO:0000256" key="13">
    <source>
        <dbReference type="ARBA" id="ARBA00023157"/>
    </source>
</evidence>
<dbReference type="EMBL" id="DS234991">
    <property type="protein sequence ID" value="EEB09955.1"/>
    <property type="molecule type" value="Genomic_DNA"/>
</dbReference>
<keyword evidence="8" id="KW-0418">Kinase</keyword>
<dbReference type="PANTHER" id="PTHR24416">
    <property type="entry name" value="TYROSINE-PROTEIN KINASE RECEPTOR"/>
    <property type="match status" value="1"/>
</dbReference>
<feature type="binding site" evidence="21">
    <location>
        <position position="906"/>
    </location>
    <ligand>
        <name>ATP</name>
        <dbReference type="ChEBI" id="CHEBI:30616"/>
    </ligand>
</feature>
<keyword evidence="27" id="KW-1185">Reference proteome</keyword>
<dbReference type="SUPFAM" id="SSF56112">
    <property type="entry name" value="Protein kinase-like (PK-like)"/>
    <property type="match status" value="1"/>
</dbReference>
<dbReference type="EnsemblMetazoa" id="PHUM006460-RA">
    <property type="protein sequence ID" value="PHUM006460-PA"/>
    <property type="gene ID" value="PHUM006460"/>
</dbReference>
<evidence type="ECO:0000256" key="2">
    <source>
        <dbReference type="ARBA" id="ARBA00011902"/>
    </source>
</evidence>
<keyword evidence="20" id="KW-0479">Metal-binding</keyword>
<dbReference type="Gene3D" id="2.60.40.10">
    <property type="entry name" value="Immunoglobulins"/>
    <property type="match status" value="7"/>
</dbReference>
<dbReference type="GO" id="GO:0004714">
    <property type="term" value="F:transmembrane receptor protein tyrosine kinase activity"/>
    <property type="evidence" value="ECO:0007669"/>
    <property type="project" value="UniProtKB-EC"/>
</dbReference>
<feature type="binding site" evidence="20">
    <location>
        <position position="1111"/>
    </location>
    <ligand>
        <name>Mg(2+)</name>
        <dbReference type="ChEBI" id="CHEBI:18420"/>
    </ligand>
</feature>
<protein>
    <recommendedName>
        <fullName evidence="2">receptor protein-tyrosine kinase</fullName>
        <ecNumber evidence="2">2.7.10.1</ecNumber>
    </recommendedName>
</protein>
<evidence type="ECO:0000313" key="27">
    <source>
        <dbReference type="Proteomes" id="UP000009046"/>
    </source>
</evidence>
<dbReference type="HOGENOM" id="CLU_000288_49_4_1"/>
<dbReference type="PROSITE" id="PS50835">
    <property type="entry name" value="IG_LIKE"/>
    <property type="match status" value="3"/>
</dbReference>
<evidence type="ECO:0000256" key="11">
    <source>
        <dbReference type="ARBA" id="ARBA00023136"/>
    </source>
</evidence>
<keyword evidence="4" id="KW-0597">Phosphoprotein</keyword>
<feature type="transmembrane region" description="Helical" evidence="22">
    <location>
        <begin position="792"/>
        <end position="817"/>
    </location>
</feature>
<evidence type="ECO:0000256" key="9">
    <source>
        <dbReference type="ARBA" id="ARBA00022840"/>
    </source>
</evidence>
<keyword evidence="9 19" id="KW-0067">ATP-binding</keyword>
<dbReference type="InterPro" id="IPR008266">
    <property type="entry name" value="Tyr_kinase_AS"/>
</dbReference>
<keyword evidence="12" id="KW-0829">Tyrosine-protein kinase</keyword>
<dbReference type="InterPro" id="IPR011009">
    <property type="entry name" value="Kinase-like_dom_sf"/>
</dbReference>
<evidence type="ECO:0000313" key="25">
    <source>
        <dbReference type="EMBL" id="EEB09955.1"/>
    </source>
</evidence>
<sequence>MTVKIWRISGNRPIIFGPPEKTYGSGENFTLICSGDKPLSWTYPESERTIFQETINKTSLSKYESILNVMDTDYLATGYYECKTDDDDDESAKVYVYVGDINNLLAVKPEDTMLLRVQYQDVIVPCKPTAPEITVTLQKEDEIVSARGFGVTFDPHIGYHIKSLNSTGAYIYKCMGTYTSYGAYEISSMAIFHLNVNVEPGGYDPKIGFTLFNVTVLDSGHISCTATKGSQSQTIEFFLIVNPHRDVAPKPEIDESSIQHVVIGQHVQISCYVNVELGTIFLLDWTYPDISSSNSTGRIIGYLTFTTVGYLKFPSICESFSLFLGNQQYVWEKTLTILNVNEKDEGNYTCRIKDHSNNTNSDTKYVKVYSLEDTYINLTVHSNRIEVDATQHETAKWILTLMAHPYAELNWYSPDGVKLSRETLVNDKYEMRTKGFQTTLEIYDVDVTDAGNYTVVASNHKGKQMLTLELVVYDKPVVKIYVEEYYKINERKNVTCRVIGYPPPRITWQFKKCDFVKNENCWTKTFDGISGNSILITELQILGWQLESKLEWKMYEPGILNCVATNEKGVGNDSANVYVTEVSQGFYISQPPKEIVVGDNVTVSCGVTSYKYAPNLQWQYQKDNSKSTQKYYKKDIVTNESHGYAHWSNLNFDKIGKTDSGIYSCVAEKLGDEPEKEIKTIQINVLELEIPVIYDTNLTNSEMTISSWQPLAWRCAARGVPEPTITWYRNGEILQFNSSYSNFEILDDNQTLLVKSLTMSEEGIYVCKVQNKGGIQEAFVSLKLKEYHKTKMTLVVTVVVVAILLVILLLFFLFVLWKFRKEKKELKLAGLQNFKQGMIESINQDLTLDEQTDLLPYDPKWEFPRSKLKLGKQLGSGAFGVVLKAEAYGIVENEECTTVAVKMVKKQADSAYIRALASELKILAHLGKHLNVVNLLGACTKNVHKRELLVIVEFCTFGNVHNYLLSHKDMFIDQIDLETGEIDITKGRMVSDCNRSRINYATLTFPRSVNSDPNSALASFNTETTCLSSLRSGADETFSTTNSNNNPEWCANLKGDYLQNNIEMLSTSTLVCWAFQIARGMEYLSSRRVLHGDLAARNVLLADNNIVKICDFGFAKSIYNNPEYRKSGDGPVPVKWMAIESVTHRIFSTQSDVWSFGIVLWELFSLARTPYPGFENFEVIHNKLIEGYRMEKPLYANQRLYDIMLECWDAQPCRRPSFSELVMKLGKLLENNVKEVMPEGEDYLSMVSPPTYDAPKSHYVNLPSNNKTTNNESEGSDYLDMTSWNTTPTGSGQDCIEMKPMLSEKGMRHINF</sequence>
<evidence type="ECO:0000256" key="14">
    <source>
        <dbReference type="ARBA" id="ARBA00023170"/>
    </source>
</evidence>
<feature type="domain" description="Protein kinase" evidence="23">
    <location>
        <begin position="868"/>
        <end position="1229"/>
    </location>
</feature>
<dbReference type="Pfam" id="PF07714">
    <property type="entry name" value="PK_Tyr_Ser-Thr"/>
    <property type="match status" value="1"/>
</dbReference>
<evidence type="ECO:0000256" key="17">
    <source>
        <dbReference type="ARBA" id="ARBA00051243"/>
    </source>
</evidence>
<dbReference type="InterPro" id="IPR013783">
    <property type="entry name" value="Ig-like_fold"/>
</dbReference>
<dbReference type="Gene3D" id="3.30.200.20">
    <property type="entry name" value="Phosphorylase Kinase, domain 1"/>
    <property type="match status" value="1"/>
</dbReference>
<evidence type="ECO:0000259" key="23">
    <source>
        <dbReference type="PROSITE" id="PS50011"/>
    </source>
</evidence>
<accession>E0V999</accession>
<dbReference type="GO" id="GO:0046872">
    <property type="term" value="F:metal ion binding"/>
    <property type="evidence" value="ECO:0007669"/>
    <property type="project" value="UniProtKB-KW"/>
</dbReference>
<dbReference type="InterPro" id="IPR013098">
    <property type="entry name" value="Ig_I-set"/>
</dbReference>
<reference evidence="25" key="1">
    <citation type="submission" date="2007-04" db="EMBL/GenBank/DDBJ databases">
        <title>Annotation of Pediculus humanus corporis strain USDA.</title>
        <authorList>
            <person name="Kirkness E."/>
            <person name="Hannick L."/>
            <person name="Hass B."/>
            <person name="Bruggner R."/>
            <person name="Lawson D."/>
            <person name="Bidwell S."/>
            <person name="Joardar V."/>
            <person name="Caler E."/>
            <person name="Walenz B."/>
            <person name="Inman J."/>
            <person name="Schobel S."/>
            <person name="Galinsky K."/>
            <person name="Amedeo P."/>
            <person name="Strausberg R."/>
        </authorList>
    </citation>
    <scope>NUCLEOTIDE SEQUENCE</scope>
    <source>
        <strain evidence="25">USDA</strain>
    </source>
</reference>
<dbReference type="InParanoid" id="E0V999"/>
<keyword evidence="5 25" id="KW-0808">Transferase</keyword>
<dbReference type="InterPro" id="IPR007110">
    <property type="entry name" value="Ig-like_dom"/>
</dbReference>
<dbReference type="STRING" id="121224.E0V999"/>
<dbReference type="GO" id="GO:0005886">
    <property type="term" value="C:plasma membrane"/>
    <property type="evidence" value="ECO:0007669"/>
    <property type="project" value="UniProtKB-SubCell"/>
</dbReference>
<keyword evidence="20" id="KW-0460">Magnesium</keyword>
<feature type="binding site" evidence="19">
    <location>
        <begin position="875"/>
        <end position="882"/>
    </location>
    <ligand>
        <name>ATP</name>
        <dbReference type="ChEBI" id="CHEBI:30616"/>
    </ligand>
</feature>
<dbReference type="Pfam" id="PF07679">
    <property type="entry name" value="I-set"/>
    <property type="match status" value="2"/>
</dbReference>
<comment type="catalytic activity">
    <reaction evidence="17">
        <text>L-tyrosyl-[protein] + ATP = O-phospho-L-tyrosyl-[protein] + ADP + H(+)</text>
        <dbReference type="Rhea" id="RHEA:10596"/>
        <dbReference type="Rhea" id="RHEA-COMP:10136"/>
        <dbReference type="Rhea" id="RHEA-COMP:20101"/>
        <dbReference type="ChEBI" id="CHEBI:15378"/>
        <dbReference type="ChEBI" id="CHEBI:30616"/>
        <dbReference type="ChEBI" id="CHEBI:46858"/>
        <dbReference type="ChEBI" id="CHEBI:61978"/>
        <dbReference type="ChEBI" id="CHEBI:456216"/>
        <dbReference type="EC" id="2.7.10.1"/>
    </reaction>
</comment>
<dbReference type="EMBL" id="AAZO01000078">
    <property type="status" value="NOT_ANNOTATED_CDS"/>
    <property type="molecule type" value="Genomic_DNA"/>
</dbReference>
<gene>
    <name evidence="26" type="primary">8233511</name>
    <name evidence="25" type="ORF">Phum_PHUM006460</name>
</gene>
<dbReference type="InterPro" id="IPR017441">
    <property type="entry name" value="Protein_kinase_ATP_BS"/>
</dbReference>
<feature type="domain" description="Ig-like" evidence="24">
    <location>
        <begin position="598"/>
        <end position="682"/>
    </location>
</feature>
<evidence type="ECO:0000256" key="5">
    <source>
        <dbReference type="ARBA" id="ARBA00022679"/>
    </source>
</evidence>
<keyword evidence="15" id="KW-0325">Glycoprotein</keyword>
<evidence type="ECO:0000256" key="8">
    <source>
        <dbReference type="ARBA" id="ARBA00022777"/>
    </source>
</evidence>
<evidence type="ECO:0000256" key="18">
    <source>
        <dbReference type="PIRSR" id="PIRSR000615-1"/>
    </source>
</evidence>
<dbReference type="PROSITE" id="PS50011">
    <property type="entry name" value="PROTEIN_KINASE_DOM"/>
    <property type="match status" value="1"/>
</dbReference>
<proteinExistence type="predicted"/>
<dbReference type="eggNOG" id="KOG0200">
    <property type="taxonomic scope" value="Eukaryota"/>
</dbReference>
<dbReference type="Proteomes" id="UP000009046">
    <property type="component" value="Unassembled WGS sequence"/>
</dbReference>
<evidence type="ECO:0000256" key="21">
    <source>
        <dbReference type="PROSITE-ProRule" id="PRU10141"/>
    </source>
</evidence>
<dbReference type="InterPro" id="IPR050122">
    <property type="entry name" value="RTK"/>
</dbReference>
<feature type="domain" description="Ig-like" evidence="24">
    <location>
        <begin position="691"/>
        <end position="781"/>
    </location>
</feature>
<dbReference type="GO" id="GO:0007169">
    <property type="term" value="P:cell surface receptor protein tyrosine kinase signaling pathway"/>
    <property type="evidence" value="ECO:0007669"/>
    <property type="project" value="InterPro"/>
</dbReference>
<dbReference type="GO" id="GO:0043235">
    <property type="term" value="C:receptor complex"/>
    <property type="evidence" value="ECO:0007669"/>
    <property type="project" value="TreeGrafter"/>
</dbReference>
<dbReference type="KEGG" id="phu:Phum_PHUM006460"/>
<evidence type="ECO:0000256" key="7">
    <source>
        <dbReference type="ARBA" id="ARBA00022741"/>
    </source>
</evidence>
<keyword evidence="10 22" id="KW-1133">Transmembrane helix</keyword>
<evidence type="ECO:0000256" key="12">
    <source>
        <dbReference type="ARBA" id="ARBA00023137"/>
    </source>
</evidence>
<dbReference type="Gene3D" id="1.10.510.10">
    <property type="entry name" value="Transferase(Phosphotransferase) domain 1"/>
    <property type="match status" value="1"/>
</dbReference>
<dbReference type="InterPro" id="IPR001824">
    <property type="entry name" value="Tyr_kinase_rcpt_3_CS"/>
</dbReference>
<dbReference type="SUPFAM" id="SSF48726">
    <property type="entry name" value="Immunoglobulin"/>
    <property type="match status" value="4"/>
</dbReference>
<keyword evidence="16" id="KW-0393">Immunoglobulin domain</keyword>
<dbReference type="PROSITE" id="PS00240">
    <property type="entry name" value="RECEPTOR_TYR_KIN_III"/>
    <property type="match status" value="1"/>
</dbReference>
<dbReference type="InterPro" id="IPR036179">
    <property type="entry name" value="Ig-like_dom_sf"/>
</dbReference>
<keyword evidence="7 19" id="KW-0547">Nucleotide-binding</keyword>
<dbReference type="Pfam" id="PF13927">
    <property type="entry name" value="Ig_3"/>
    <property type="match status" value="1"/>
</dbReference>
<dbReference type="GeneID" id="8233511"/>
<evidence type="ECO:0000256" key="19">
    <source>
        <dbReference type="PIRSR" id="PIRSR000615-2"/>
    </source>
</evidence>
<feature type="active site" description="Proton acceptor" evidence="18">
    <location>
        <position position="1093"/>
    </location>
</feature>
<keyword evidence="11 22" id="KW-0472">Membrane</keyword>
<dbReference type="FunCoup" id="E0V999">
    <property type="interactions" value="169"/>
</dbReference>
<dbReference type="CTD" id="8233511"/>
<dbReference type="VEuPathDB" id="VectorBase:PHUM006460"/>
<dbReference type="OMA" id="TCVFERR"/>